<reference evidence="1 2" key="1">
    <citation type="submission" date="2017-06" db="EMBL/GenBank/DDBJ databases">
        <authorList>
            <person name="Kim H.J."/>
            <person name="Triplett B.A."/>
        </authorList>
    </citation>
    <scope>NUCLEOTIDE SEQUENCE [LARGE SCALE GENOMIC DNA]</scope>
    <source>
        <strain evidence="1 2">DSM 43151</strain>
    </source>
</reference>
<evidence type="ECO:0000313" key="1">
    <source>
        <dbReference type="EMBL" id="SNR91126.1"/>
    </source>
</evidence>
<accession>A0A239A644</accession>
<keyword evidence="2" id="KW-1185">Reference proteome</keyword>
<organism evidence="1 2">
    <name type="scientific">Actinoplanes regularis</name>
    <dbReference type="NCBI Taxonomy" id="52697"/>
    <lineage>
        <taxon>Bacteria</taxon>
        <taxon>Bacillati</taxon>
        <taxon>Actinomycetota</taxon>
        <taxon>Actinomycetes</taxon>
        <taxon>Micromonosporales</taxon>
        <taxon>Micromonosporaceae</taxon>
        <taxon>Actinoplanes</taxon>
    </lineage>
</organism>
<dbReference type="InterPro" id="IPR026337">
    <property type="entry name" value="AKG_HExxH"/>
</dbReference>
<dbReference type="Proteomes" id="UP000198415">
    <property type="component" value="Unassembled WGS sequence"/>
</dbReference>
<name>A0A239A644_9ACTN</name>
<dbReference type="EMBL" id="FZNR01000007">
    <property type="protein sequence ID" value="SNR91126.1"/>
    <property type="molecule type" value="Genomic_DNA"/>
</dbReference>
<sequence length="428" mass="45794">MTEYHRCPEALLDGLADSRGGPGLSRALAEAQVSKHLLLIAGLLREWPGPAAERDRLAGAIQAARAAAPEAAARALGTPMVGAWAAIAGRAAERGRAERADLAHLAAVAVITCAAAGVDVELTVGARDGAVALPGLGRAITGDAATARIAVIDSTLTIDAGHGPVAIPGNRETGHWLPVRRLRATSGGIGVEIALDDVDPYRHGYHAPPEPRLSQAEFDRWQELFTEAWRLLTECAPERAAEIAAGLHTLVPLTGDGRSARSATIRHVFGVFGLTRPADAADFAVTLVHEYQHAKLSALLDVVQLTDPDDGRRYFAPWRTDPRPLAGLLQGVYAFAGVADTWRALRDTHARRDSAESRFADARLQVDRSLATLQASGALTPDGERFATRLRRFVDSLLAVPLPEPVARRAEQRHRELLERWSAATTAR</sequence>
<protein>
    <submittedName>
        <fullName evidence="1">HEXXH motif-containing protein</fullName>
    </submittedName>
</protein>
<evidence type="ECO:0000313" key="2">
    <source>
        <dbReference type="Proteomes" id="UP000198415"/>
    </source>
</evidence>
<dbReference type="NCBIfam" id="TIGR04267">
    <property type="entry name" value="mod_HExxH"/>
    <property type="match status" value="1"/>
</dbReference>
<dbReference type="OrthoDB" id="796761at2"/>
<gene>
    <name evidence="1" type="ORF">SAMN06264365_10796</name>
</gene>
<dbReference type="AlphaFoldDB" id="A0A239A644"/>
<dbReference type="RefSeq" id="WP_089294677.1">
    <property type="nucleotide sequence ID" value="NZ_BOMU01000047.1"/>
</dbReference>
<proteinExistence type="predicted"/>